<dbReference type="InterPro" id="IPR020845">
    <property type="entry name" value="AMP-binding_CS"/>
</dbReference>
<dbReference type="Gene3D" id="3.40.50.12780">
    <property type="entry name" value="N-terminal domain of ligase-like"/>
    <property type="match status" value="1"/>
</dbReference>
<dbReference type="Gene3D" id="1.10.1200.10">
    <property type="entry name" value="ACP-like"/>
    <property type="match status" value="2"/>
</dbReference>
<dbReference type="InterPro" id="IPR036736">
    <property type="entry name" value="ACP-like_sf"/>
</dbReference>
<feature type="domain" description="Carrier" evidence="8">
    <location>
        <begin position="2549"/>
        <end position="2626"/>
    </location>
</feature>
<feature type="compositionally biased region" description="Low complexity" evidence="7">
    <location>
        <begin position="2524"/>
        <end position="2545"/>
    </location>
</feature>
<dbReference type="PANTHER" id="PTHR45527">
    <property type="entry name" value="NONRIBOSOMAL PEPTIDE SYNTHETASE"/>
    <property type="match status" value="1"/>
</dbReference>
<keyword evidence="6" id="KW-0808">Transferase</keyword>
<comment type="pathway">
    <text evidence="2">Siderophore biosynthesis.</text>
</comment>
<comment type="cofactor">
    <cofactor evidence="1">
        <name>pantetheine 4'-phosphate</name>
        <dbReference type="ChEBI" id="CHEBI:47942"/>
    </cofactor>
</comment>
<dbReference type="InterPro" id="IPR029479">
    <property type="entry name" value="Nitroreductase"/>
</dbReference>
<feature type="region of interest" description="Disordered" evidence="7">
    <location>
        <begin position="228"/>
        <end position="252"/>
    </location>
</feature>
<comment type="caution">
    <text evidence="10">The sequence shown here is derived from an EMBL/GenBank/DDBJ whole genome shotgun (WGS) entry which is preliminary data.</text>
</comment>
<feature type="region of interest" description="Disordered" evidence="7">
    <location>
        <begin position="482"/>
        <end position="530"/>
    </location>
</feature>
<dbReference type="InterPro" id="IPR020806">
    <property type="entry name" value="PKS_PP-bd"/>
</dbReference>
<feature type="compositionally biased region" description="Basic and acidic residues" evidence="7">
    <location>
        <begin position="231"/>
        <end position="252"/>
    </location>
</feature>
<evidence type="ECO:0000256" key="5">
    <source>
        <dbReference type="ARBA" id="ARBA00022598"/>
    </source>
</evidence>
<evidence type="ECO:0000256" key="4">
    <source>
        <dbReference type="ARBA" id="ARBA00022553"/>
    </source>
</evidence>
<dbReference type="SUPFAM" id="SSF53901">
    <property type="entry name" value="Thiolase-like"/>
    <property type="match status" value="1"/>
</dbReference>
<dbReference type="Gene3D" id="3.40.47.10">
    <property type="match status" value="1"/>
</dbReference>
<organism evidence="10 11">
    <name type="scientific">Streptomyces ovatisporus</name>
    <dbReference type="NCBI Taxonomy" id="1128682"/>
    <lineage>
        <taxon>Bacteria</taxon>
        <taxon>Bacillati</taxon>
        <taxon>Actinomycetota</taxon>
        <taxon>Actinomycetes</taxon>
        <taxon>Kitasatosporales</taxon>
        <taxon>Streptomycetaceae</taxon>
        <taxon>Streptomyces</taxon>
    </lineage>
</organism>
<feature type="compositionally biased region" description="Low complexity" evidence="7">
    <location>
        <begin position="1868"/>
        <end position="1894"/>
    </location>
</feature>
<dbReference type="SMART" id="SM00825">
    <property type="entry name" value="PKS_KS"/>
    <property type="match status" value="1"/>
</dbReference>
<evidence type="ECO:0000313" key="10">
    <source>
        <dbReference type="EMBL" id="MFC4496476.1"/>
    </source>
</evidence>
<dbReference type="Gene3D" id="1.10.1240.100">
    <property type="match status" value="1"/>
</dbReference>
<proteinExistence type="predicted"/>
<evidence type="ECO:0000256" key="6">
    <source>
        <dbReference type="ARBA" id="ARBA00022679"/>
    </source>
</evidence>
<reference evidence="11" key="1">
    <citation type="journal article" date="2019" name="Int. J. Syst. Evol. Microbiol.">
        <title>The Global Catalogue of Microorganisms (GCM) 10K type strain sequencing project: providing services to taxonomists for standard genome sequencing and annotation.</title>
        <authorList>
            <consortium name="The Broad Institute Genomics Platform"/>
            <consortium name="The Broad Institute Genome Sequencing Center for Infectious Disease"/>
            <person name="Wu L."/>
            <person name="Ma J."/>
        </authorList>
    </citation>
    <scope>NUCLEOTIDE SEQUENCE [LARGE SCALE GENOMIC DNA]</scope>
    <source>
        <strain evidence="11">CGMCC 4.7357</strain>
    </source>
</reference>
<dbReference type="EMBL" id="JBHSFH010000011">
    <property type="protein sequence ID" value="MFC4496476.1"/>
    <property type="molecule type" value="Genomic_DNA"/>
</dbReference>
<keyword evidence="4" id="KW-0597">Phosphoprotein</keyword>
<dbReference type="PROSITE" id="PS52004">
    <property type="entry name" value="KS3_2"/>
    <property type="match status" value="1"/>
</dbReference>
<dbReference type="InterPro" id="IPR000415">
    <property type="entry name" value="Nitroreductase-like"/>
</dbReference>
<evidence type="ECO:0000256" key="1">
    <source>
        <dbReference type="ARBA" id="ARBA00001957"/>
    </source>
</evidence>
<dbReference type="Gene3D" id="3.30.559.10">
    <property type="entry name" value="Chloramphenicol acetyltransferase-like domain"/>
    <property type="match status" value="2"/>
</dbReference>
<feature type="compositionally biased region" description="Low complexity" evidence="7">
    <location>
        <begin position="8"/>
        <end position="24"/>
    </location>
</feature>
<dbReference type="Pfam" id="PF00501">
    <property type="entry name" value="AMP-binding"/>
    <property type="match status" value="1"/>
</dbReference>
<protein>
    <submittedName>
        <fullName evidence="10">Amino acid adenylation domain-containing protein</fullName>
    </submittedName>
</protein>
<keyword evidence="11" id="KW-1185">Reference proteome</keyword>
<dbReference type="CDD" id="cd02142">
    <property type="entry name" value="McbC_SagB-like_oxidoreductase"/>
    <property type="match status" value="1"/>
</dbReference>
<name>A0ABV9AC84_9ACTN</name>
<dbReference type="Gene3D" id="3.30.300.30">
    <property type="match status" value="1"/>
</dbReference>
<dbReference type="SUPFAM" id="SSF52777">
    <property type="entry name" value="CoA-dependent acyltransferases"/>
    <property type="match status" value="4"/>
</dbReference>
<feature type="region of interest" description="Disordered" evidence="7">
    <location>
        <begin position="2436"/>
        <end position="2460"/>
    </location>
</feature>
<evidence type="ECO:0000256" key="3">
    <source>
        <dbReference type="ARBA" id="ARBA00022450"/>
    </source>
</evidence>
<evidence type="ECO:0000256" key="2">
    <source>
        <dbReference type="ARBA" id="ARBA00004924"/>
    </source>
</evidence>
<dbReference type="Pfam" id="PF00668">
    <property type="entry name" value="Condensation"/>
    <property type="match status" value="2"/>
</dbReference>
<dbReference type="InterPro" id="IPR016039">
    <property type="entry name" value="Thiolase-like"/>
</dbReference>
<dbReference type="CDD" id="cd05930">
    <property type="entry name" value="A_NRPS"/>
    <property type="match status" value="1"/>
</dbReference>
<feature type="region of interest" description="Disordered" evidence="7">
    <location>
        <begin position="1617"/>
        <end position="1639"/>
    </location>
</feature>
<dbReference type="InterPro" id="IPR045851">
    <property type="entry name" value="AMP-bd_C_sf"/>
</dbReference>
<dbReference type="Gene3D" id="3.30.559.30">
    <property type="entry name" value="Nonribosomal peptide synthetase, condensation domain"/>
    <property type="match status" value="2"/>
</dbReference>
<feature type="region of interest" description="Disordered" evidence="7">
    <location>
        <begin position="1493"/>
        <end position="1555"/>
    </location>
</feature>
<feature type="region of interest" description="Disordered" evidence="7">
    <location>
        <begin position="2524"/>
        <end position="2550"/>
    </location>
</feature>
<feature type="domain" description="Carrier" evidence="8">
    <location>
        <begin position="1549"/>
        <end position="1624"/>
    </location>
</feature>
<dbReference type="InterPro" id="IPR020841">
    <property type="entry name" value="PKS_Beta-ketoAc_synthase_dom"/>
</dbReference>
<dbReference type="InterPro" id="IPR014030">
    <property type="entry name" value="Ketoacyl_synth_N"/>
</dbReference>
<dbReference type="RefSeq" id="WP_386450566.1">
    <property type="nucleotide sequence ID" value="NZ_JBHSFH010000011.1"/>
</dbReference>
<gene>
    <name evidence="10" type="ORF">ACFPA8_20320</name>
</gene>
<dbReference type="InterPro" id="IPR010071">
    <property type="entry name" value="AA_adenyl_dom"/>
</dbReference>
<dbReference type="Pfam" id="PF00109">
    <property type="entry name" value="ketoacyl-synt"/>
    <property type="match status" value="1"/>
</dbReference>
<keyword evidence="3" id="KW-0596">Phosphopantetheine</keyword>
<evidence type="ECO:0000259" key="9">
    <source>
        <dbReference type="PROSITE" id="PS52004"/>
    </source>
</evidence>
<dbReference type="InterPro" id="IPR014031">
    <property type="entry name" value="Ketoacyl_synth_C"/>
</dbReference>
<dbReference type="SUPFAM" id="SSF47336">
    <property type="entry name" value="ACP-like"/>
    <property type="match status" value="2"/>
</dbReference>
<dbReference type="InterPro" id="IPR000873">
    <property type="entry name" value="AMP-dep_synth/lig_dom"/>
</dbReference>
<dbReference type="Pfam" id="PF00881">
    <property type="entry name" value="Nitroreductase"/>
    <property type="match status" value="1"/>
</dbReference>
<dbReference type="PROSITE" id="PS50075">
    <property type="entry name" value="CARRIER"/>
    <property type="match status" value="2"/>
</dbReference>
<dbReference type="PROSITE" id="PS00012">
    <property type="entry name" value="PHOSPHOPANTETHEINE"/>
    <property type="match status" value="1"/>
</dbReference>
<dbReference type="InterPro" id="IPR001242">
    <property type="entry name" value="Condensation_dom"/>
</dbReference>
<dbReference type="PROSITE" id="PS00455">
    <property type="entry name" value="AMP_BINDING"/>
    <property type="match status" value="1"/>
</dbReference>
<dbReference type="CDD" id="cd00833">
    <property type="entry name" value="PKS"/>
    <property type="match status" value="1"/>
</dbReference>
<dbReference type="Proteomes" id="UP001595997">
    <property type="component" value="Unassembled WGS sequence"/>
</dbReference>
<dbReference type="InterPro" id="IPR023213">
    <property type="entry name" value="CAT-like_dom_sf"/>
</dbReference>
<dbReference type="SMART" id="SM00823">
    <property type="entry name" value="PKS_PP"/>
    <property type="match status" value="2"/>
</dbReference>
<dbReference type="InterPro" id="IPR025110">
    <property type="entry name" value="AMP-bd_C"/>
</dbReference>
<dbReference type="Pfam" id="PF13193">
    <property type="entry name" value="AMP-binding_C"/>
    <property type="match status" value="1"/>
</dbReference>
<dbReference type="SUPFAM" id="SSF56801">
    <property type="entry name" value="Acetyl-CoA synthetase-like"/>
    <property type="match status" value="1"/>
</dbReference>
<feature type="domain" description="Ketosynthase family 3 (KS3)" evidence="9">
    <location>
        <begin position="1929"/>
        <end position="2340"/>
    </location>
</feature>
<evidence type="ECO:0000313" key="11">
    <source>
        <dbReference type="Proteomes" id="UP001595997"/>
    </source>
</evidence>
<dbReference type="InterPro" id="IPR006162">
    <property type="entry name" value="Ppantetheine_attach_site"/>
</dbReference>
<dbReference type="Pfam" id="PF00550">
    <property type="entry name" value="PP-binding"/>
    <property type="match status" value="2"/>
</dbReference>
<dbReference type="Gene3D" id="3.40.109.10">
    <property type="entry name" value="NADH Oxidase"/>
    <property type="match status" value="1"/>
</dbReference>
<feature type="region of interest" description="Disordered" evidence="7">
    <location>
        <begin position="956"/>
        <end position="987"/>
    </location>
</feature>
<dbReference type="SUPFAM" id="SSF55469">
    <property type="entry name" value="FMN-dependent nitroreductase-like"/>
    <property type="match status" value="1"/>
</dbReference>
<keyword evidence="5" id="KW-0436">Ligase</keyword>
<dbReference type="Pfam" id="PF02801">
    <property type="entry name" value="Ketoacyl-synt_C"/>
    <property type="match status" value="1"/>
</dbReference>
<evidence type="ECO:0000259" key="8">
    <source>
        <dbReference type="PROSITE" id="PS50075"/>
    </source>
</evidence>
<evidence type="ECO:0000256" key="7">
    <source>
        <dbReference type="SAM" id="MobiDB-lite"/>
    </source>
</evidence>
<feature type="compositionally biased region" description="Low complexity" evidence="7">
    <location>
        <begin position="1495"/>
        <end position="1511"/>
    </location>
</feature>
<dbReference type="NCBIfam" id="TIGR01733">
    <property type="entry name" value="AA-adenyl-dom"/>
    <property type="match status" value="1"/>
</dbReference>
<dbReference type="PANTHER" id="PTHR45527:SF10">
    <property type="entry name" value="PYOCHELIN SYNTHASE PCHF"/>
    <property type="match status" value="1"/>
</dbReference>
<feature type="region of interest" description="Disordered" evidence="7">
    <location>
        <begin position="1"/>
        <end position="26"/>
    </location>
</feature>
<dbReference type="InterPro" id="IPR042099">
    <property type="entry name" value="ANL_N_sf"/>
</dbReference>
<feature type="compositionally biased region" description="Low complexity" evidence="7">
    <location>
        <begin position="958"/>
        <end position="975"/>
    </location>
</feature>
<sequence length="2667" mass="276658">MQPIRSDSAAPAPVASGGAGPAVPEDAFPLTDMQEAYYVGRFLEPDSAARIYVEFDVPFTDGDGRDALAAMEDSWNRLVAETGMLRARILPDGRQTIRPEVPRYRLPVTDLRTSGPGTADDSLTRLRRRVHETPFDVHAGPLFAVEVAWLPGRARVHLALDELVVDGPSVPLLLRRWYVLYRGGPVPAAPVFGFREYVEAVRARENPARTEAALAYWREKLSGVRVPVPRAEGDPAGGREEHAERSAERGRRSLRLPADRWQRVTGHASVLGATPSALLLTLFGSLLRDVVPGAQAGAEDPVPLVITTYNRLPLHPDVPRVVGPFVSTSVFLAPPPAGSLSGLVGAVRRQLWADLERSSVSGVRALRERAAHAGDGPGAPPFVFTSMLGTLGGGDGDEDDGAWAAAASTSAGRTRTPGVWLECVAHEIDGELHLSLDYDEDALGSGAPEELAMRMSKALDTLAGLASDEMAEVTDVAALFGAAEGGTPGPSADSVRDGAHGDGSAVADARDATDGTDGTDGTEGGGAAAGLPLTSLQTAYLVGRMTEPGVDGETRVHQEFRLLQPDVRRLGEAWRLLVRRHPALRAEIAEDGTLTLRDAPQDTSLPRIPHHDLTHLTPQEAGRAESERRSRLAATPLPLEGGPLWHLETSALPDGSVVLHVLLDALVADARAVALLFQQLFGLHAGKSPEEVLGAPPTPFAAFLRARERALRSPAADAARAAWDVRLAGVPDGPAPARRAPVPATARSEHRRLDVPRWRALQERADAWGVPLDVVLLTVYCDVWRRACAQGEPFTVVVVSWDRPAEPPGAGRLVTDFTRLSWLVVDDTLPGEFGPRVRAVAERLRADLDRSAVADGLAAARARSQRHPGAVPPFPVVFTRLPAERPDGLAGVELQHSQSRTSGVAVDHVPMFVGDTLVCQWDVREGSLPEGLLDSLFADYAEALRQLAGGSFAGTGPGAAHATASGSGSGTADGARQSPLSGPARDFSPELTLADRLERSFAAHGDRLALLSEEAELSYRELGARSARLARFLRASGVRNAGDRVAVHMERSADLVTALLAVVRAGGAYVPLDPANPPARTRLLASDCEASLVLTDARCRANLDGVTAPVVTLDPTGDAYRTYDDGPLDSGAGPEDPAYMIYTSGTTGVPKGCPNSHRGVSNRLNWAQETFRLGRDDRVAQKTPYGFDVSVWEFFWPLLAGAAVVVARPDGHRSPAYLARWFRENGVTVAHFVPSMLSLFLDEPAAGRADTLRLVLASGEALPAPTVRTFQRVLPAVELHNLYGPTEAAVDVTHWAVPPGWSGTDVPLGGPIDNTVIHLLDAGLRPVAAGEPGEICVGGPAVGLGYHRRPEEEARRFVLPPSARDGASRLYRTGDLGRVDADGVLHYLGREDDQFKIRGLRVEAGEIEAALLTEAGVAQARVLPWRGPTGDDPQLAAVCVGEGDGAPPVPVAQLRSRLARTLPAHLIPSRLVFTDALPLTANGKLDREAATRLLDAPTGGVTGTATPDGTANASEPDARCTPAEAEEAGGDAGRAGEDARPGTGEDGSSTGGPGSQAVAAIAASLLGCASVDPDADLFALGATSFTMIRLARAIEQRYGARVPVDLLVTRPSARGVAEGLAGPEEQTAEPGADDGAPDVSVALDPEAKAAFKAERRSLRRFAATHPRLPLDLADDRRLPAAAGSVREFSPDPLSLRRLSLLAAAFTELGPEHGTRRPYPSAGGFYPVQVYVYVKPGRVSGVEAGVYYLDPAGRALVPLADGAVLDEQSQVRYNRPLFESAAVGFLLVSTPRAIEPAYGRALGRRYTAVEAGHMCQAAIERADRLGMGLCPIGDMDFTSVREHFGLDDGQELVVSLWGGSLPGEDDAPDGASTDAAVGTDTAAGTDTTAGTDTDGLPATVPGRGHVTGAATTAAAPGRDQDGGRPSEVPQGAVAVIGFAGLLPGTDPADSVAGLGRLLAGGGSAIGAPPPGREPSPAPTTRCGGATVGAYLPDVSAYEPAESGIPRDQAAAVDPQEHLLLTAVRGCLENAAVRPGELSAAGPVGVFTGAMWHDHGRGGAGTGGGPMAEPTSTGLAHRISHAFDFHGASLVVDAGCASGLAAVEAALRALRGGQCSTAVAAAVNLVLDGSHLQFLADAGLLAESADSRPFSGRSDGWIPGEGVGAVLLKPLERALADGDPVHAVLRGGACRHSGTTRAYGMPSPQLQEETVRAALADAGVTTGDIGYVESSATGAALADALELDMLGRVFGEGEGTQPVPVGSVKGSLGHMEAASAFGQLAKVLAQFRQDRLLPTVAADSAPPAGGGRVRLVVDVEPWPAQRRVLLNSFAGTGGYVSVVLEAPPRRGPARAHAGPVTLALSADAPAELARHARQLAEHLDREQPPLHAVGAALRRGRRARSCRAAVVATTGDGAVRALHTLAAEAAGHVTAPGGGLFVRADDTGTGTQPELPAGWLDGADAPWPAESVAPLRAALPATPVPSETTGPAAPVGSAPEPVAAAAAAGVLPQTAATAAAPTTSATSTTAAASAASNTGPVTGGSPVTGTPDGRAGGTRALERLVAIVVRETGVHARQLDESTDLIALGVDSLRLVRIAHAIAAEGGRAPSLTALYAEPVLGVLARSAFGPGTGGPAADPPALSDEDIDSLDESTLDALLARHAAAPRSAEET</sequence>
<accession>A0ABV9AC84</accession>
<dbReference type="InterPro" id="IPR009081">
    <property type="entry name" value="PP-bd_ACP"/>
</dbReference>
<feature type="region of interest" description="Disordered" evidence="7">
    <location>
        <begin position="1856"/>
        <end position="1926"/>
    </location>
</feature>